<dbReference type="InterPro" id="IPR011250">
    <property type="entry name" value="OMP/PagP_B-barrel"/>
</dbReference>
<dbReference type="OrthoDB" id="9966391at2"/>
<reference evidence="3" key="1">
    <citation type="submission" date="2016-09" db="EMBL/GenBank/DDBJ databases">
        <title>Genome Sequence of Bathymodiolus thermophilus sulfur-oxidizing gill endosymbiont.</title>
        <authorList>
            <person name="Ponnudurai R."/>
            <person name="Kleiner M."/>
            <person name="Sayavedra L."/>
            <person name="Thuermer A."/>
            <person name="Felbeck H."/>
            <person name="Schlueter R."/>
            <person name="Schweder T."/>
            <person name="Markert S."/>
        </authorList>
    </citation>
    <scope>NUCLEOTIDE SEQUENCE [LARGE SCALE GENOMIC DNA]</scope>
    <source>
        <strain evidence="3">BAT/CrabSpa'14</strain>
    </source>
</reference>
<name>A0A1J5U5S9_9GAMM</name>
<protein>
    <recommendedName>
        <fullName evidence="4">Outer membrane protein beta-barrel domain-containing protein</fullName>
    </recommendedName>
</protein>
<evidence type="ECO:0000313" key="3">
    <source>
        <dbReference type="Proteomes" id="UP000182798"/>
    </source>
</evidence>
<sequence length="168" mass="18554">MKKIGKINALILTGMLSMPIYAEEIIAEAGKITIEAGIGVNYGGLIGVTASKPINAKIELFAGLGISGNKTGYTVGGRYYIDDSIRLIANYGTNALIETEKFYRETDYEIFEGLNFGVGYLVNNRWSIDLMYIDASKADDRIEELKREGYVLSGQSSEKVKLSLGYRW</sequence>
<comment type="caution">
    <text evidence="2">The sequence shown here is derived from an EMBL/GenBank/DDBJ whole genome shotgun (WGS) entry which is preliminary data.</text>
</comment>
<feature type="signal peptide" evidence="1">
    <location>
        <begin position="1"/>
        <end position="22"/>
    </location>
</feature>
<dbReference type="RefSeq" id="WP_071564894.1">
    <property type="nucleotide sequence ID" value="NZ_CAESAR020000090.1"/>
</dbReference>
<feature type="chain" id="PRO_5009635916" description="Outer membrane protein beta-barrel domain-containing protein" evidence="1">
    <location>
        <begin position="23"/>
        <end position="168"/>
    </location>
</feature>
<evidence type="ECO:0008006" key="4">
    <source>
        <dbReference type="Google" id="ProtNLM"/>
    </source>
</evidence>
<dbReference type="Proteomes" id="UP000182798">
    <property type="component" value="Unassembled WGS sequence"/>
</dbReference>
<evidence type="ECO:0000256" key="1">
    <source>
        <dbReference type="SAM" id="SignalP"/>
    </source>
</evidence>
<evidence type="ECO:0000313" key="2">
    <source>
        <dbReference type="EMBL" id="OIR24182.1"/>
    </source>
</evidence>
<keyword evidence="1" id="KW-0732">Signal</keyword>
<dbReference type="EMBL" id="MIQH01000807">
    <property type="protein sequence ID" value="OIR24182.1"/>
    <property type="molecule type" value="Genomic_DNA"/>
</dbReference>
<dbReference type="AlphaFoldDB" id="A0A1J5U5S9"/>
<proteinExistence type="predicted"/>
<dbReference type="SUPFAM" id="SSF56925">
    <property type="entry name" value="OMPA-like"/>
    <property type="match status" value="1"/>
</dbReference>
<gene>
    <name evidence="2" type="ORF">BGC33_09565</name>
</gene>
<accession>A0A1J5U5S9</accession>
<organism evidence="2 3">
    <name type="scientific">Bathymodiolus thermophilus thioautotrophic gill symbiont</name>
    <dbReference type="NCBI Taxonomy" id="2360"/>
    <lineage>
        <taxon>Bacteria</taxon>
        <taxon>Pseudomonadati</taxon>
        <taxon>Pseudomonadota</taxon>
        <taxon>Gammaproteobacteria</taxon>
        <taxon>sulfur-oxidizing symbionts</taxon>
    </lineage>
</organism>